<dbReference type="GO" id="GO:0005886">
    <property type="term" value="C:plasma membrane"/>
    <property type="evidence" value="ECO:0007669"/>
    <property type="project" value="TreeGrafter"/>
</dbReference>
<dbReference type="GO" id="GO:0070679">
    <property type="term" value="F:inositol 1,4,5 trisphosphate binding"/>
    <property type="evidence" value="ECO:0007669"/>
    <property type="project" value="TreeGrafter"/>
</dbReference>
<reference evidence="4" key="1">
    <citation type="journal article" date="2021" name="Genome Biol. Evol.">
        <title>A High-Quality Reference Genome for a Parasitic Bivalve with Doubly Uniparental Inheritance (Bivalvia: Unionida).</title>
        <authorList>
            <person name="Smith C.H."/>
        </authorList>
    </citation>
    <scope>NUCLEOTIDE SEQUENCE</scope>
    <source>
        <strain evidence="4">CHS0354</strain>
    </source>
</reference>
<evidence type="ECO:0000313" key="4">
    <source>
        <dbReference type="EMBL" id="KAK3600932.1"/>
    </source>
</evidence>
<dbReference type="GO" id="GO:0034703">
    <property type="term" value="C:cation channel complex"/>
    <property type="evidence" value="ECO:0007669"/>
    <property type="project" value="TreeGrafter"/>
</dbReference>
<keyword evidence="1" id="KW-0813">Transport</keyword>
<sequence>MHCSFIHTDIVFRKAGSPEIFTSEPVANDEKRSLIATGNSEPVANDEKRSLIATGVEHMGILKSSRLERYSQEQQQQKEVSVSEYLSLADQLSEYVVKLLDMVRGQDELKVIIDKADRDSKNETYEHLARLKLAIRYNEKKALDTAHSVSGSTCGVLDTAHSVSGSTCGVLDTAHSVSGSTCGVLNTAHSISDSTCGVLDTAHSVSGITCGVLDTAHSVSGSTCGVLDTAHSVSGSTCGVLDNPHGVLDST</sequence>
<name>A0AAE0W589_9BIVA</name>
<protein>
    <submittedName>
        <fullName evidence="4">Uncharacterized protein</fullName>
    </submittedName>
</protein>
<dbReference type="GO" id="GO:0051480">
    <property type="term" value="P:regulation of cytosolic calcium ion concentration"/>
    <property type="evidence" value="ECO:0007669"/>
    <property type="project" value="TreeGrafter"/>
</dbReference>
<dbReference type="EMBL" id="JAEAOA010000317">
    <property type="protein sequence ID" value="KAK3600932.1"/>
    <property type="molecule type" value="Genomic_DNA"/>
</dbReference>
<dbReference type="PANTHER" id="PTHR10117:SF54">
    <property type="entry name" value="TRANSIENT RECEPTOR POTENTIAL-GAMMA PROTEIN"/>
    <property type="match status" value="1"/>
</dbReference>
<comment type="caution">
    <text evidence="4">The sequence shown here is derived from an EMBL/GenBank/DDBJ whole genome shotgun (WGS) entry which is preliminary data.</text>
</comment>
<dbReference type="PANTHER" id="PTHR10117">
    <property type="entry name" value="TRANSIENT RECEPTOR POTENTIAL CHANNEL"/>
    <property type="match status" value="1"/>
</dbReference>
<dbReference type="Proteomes" id="UP001195483">
    <property type="component" value="Unassembled WGS sequence"/>
</dbReference>
<dbReference type="AlphaFoldDB" id="A0AAE0W589"/>
<accession>A0AAE0W589</accession>
<dbReference type="GO" id="GO:0015279">
    <property type="term" value="F:store-operated calcium channel activity"/>
    <property type="evidence" value="ECO:0007669"/>
    <property type="project" value="TreeGrafter"/>
</dbReference>
<gene>
    <name evidence="4" type="ORF">CHS0354_004141</name>
</gene>
<evidence type="ECO:0000256" key="2">
    <source>
        <dbReference type="ARBA" id="ARBA00023065"/>
    </source>
</evidence>
<evidence type="ECO:0000256" key="1">
    <source>
        <dbReference type="ARBA" id="ARBA00022448"/>
    </source>
</evidence>
<evidence type="ECO:0000256" key="3">
    <source>
        <dbReference type="ARBA" id="ARBA00023303"/>
    </source>
</evidence>
<dbReference type="InterPro" id="IPR002153">
    <property type="entry name" value="TRPC_channel"/>
</dbReference>
<keyword evidence="5" id="KW-1185">Reference proteome</keyword>
<reference evidence="4" key="2">
    <citation type="journal article" date="2021" name="Genome Biol. Evol.">
        <title>Developing a high-quality reference genome for a parasitic bivalve with doubly uniparental inheritance (Bivalvia: Unionida).</title>
        <authorList>
            <person name="Smith C.H."/>
        </authorList>
    </citation>
    <scope>NUCLEOTIDE SEQUENCE</scope>
    <source>
        <strain evidence="4">CHS0354</strain>
        <tissue evidence="4">Mantle</tissue>
    </source>
</reference>
<evidence type="ECO:0000313" key="5">
    <source>
        <dbReference type="Proteomes" id="UP001195483"/>
    </source>
</evidence>
<organism evidence="4 5">
    <name type="scientific">Potamilus streckersoni</name>
    <dbReference type="NCBI Taxonomy" id="2493646"/>
    <lineage>
        <taxon>Eukaryota</taxon>
        <taxon>Metazoa</taxon>
        <taxon>Spiralia</taxon>
        <taxon>Lophotrochozoa</taxon>
        <taxon>Mollusca</taxon>
        <taxon>Bivalvia</taxon>
        <taxon>Autobranchia</taxon>
        <taxon>Heteroconchia</taxon>
        <taxon>Palaeoheterodonta</taxon>
        <taxon>Unionida</taxon>
        <taxon>Unionoidea</taxon>
        <taxon>Unionidae</taxon>
        <taxon>Ambleminae</taxon>
        <taxon>Lampsilini</taxon>
        <taxon>Potamilus</taxon>
    </lineage>
</organism>
<reference evidence="4" key="3">
    <citation type="submission" date="2023-05" db="EMBL/GenBank/DDBJ databases">
        <authorList>
            <person name="Smith C.H."/>
        </authorList>
    </citation>
    <scope>NUCLEOTIDE SEQUENCE</scope>
    <source>
        <strain evidence="4">CHS0354</strain>
        <tissue evidence="4">Mantle</tissue>
    </source>
</reference>
<keyword evidence="3" id="KW-0407">Ion channel</keyword>
<keyword evidence="2" id="KW-0406">Ion transport</keyword>
<proteinExistence type="predicted"/>